<accession>A0A1B1S305</accession>
<dbReference type="InterPro" id="IPR007159">
    <property type="entry name" value="SpoVT-AbrB_dom"/>
</dbReference>
<dbReference type="RefSeq" id="WP_049695197.1">
    <property type="nucleotide sequence ID" value="NZ_CP016540.2"/>
</dbReference>
<dbReference type="InterPro" id="IPR037914">
    <property type="entry name" value="SpoVT-AbrB_sf"/>
</dbReference>
<organism evidence="2 3">
    <name type="scientific">Planococcus versutus</name>
    <dbReference type="NCBI Taxonomy" id="1302659"/>
    <lineage>
        <taxon>Bacteria</taxon>
        <taxon>Bacillati</taxon>
        <taxon>Bacillota</taxon>
        <taxon>Bacilli</taxon>
        <taxon>Bacillales</taxon>
        <taxon>Caryophanaceae</taxon>
        <taxon>Planococcus</taxon>
    </lineage>
</organism>
<dbReference type="SUPFAM" id="SSF89447">
    <property type="entry name" value="AbrB/MazE/MraZ-like"/>
    <property type="match status" value="1"/>
</dbReference>
<dbReference type="EMBL" id="CP016540">
    <property type="protein sequence ID" value="ANU27563.1"/>
    <property type="molecule type" value="Genomic_DNA"/>
</dbReference>
<feature type="domain" description="SpoVT-AbrB" evidence="1">
    <location>
        <begin position="9"/>
        <end position="54"/>
    </location>
</feature>
<dbReference type="STRING" id="1302659.I858_011255"/>
<dbReference type="Proteomes" id="UP000053354">
    <property type="component" value="Chromosome"/>
</dbReference>
<dbReference type="Gene3D" id="2.10.260.10">
    <property type="match status" value="1"/>
</dbReference>
<dbReference type="OrthoDB" id="582905at2"/>
<keyword evidence="3" id="KW-1185">Reference proteome</keyword>
<dbReference type="KEGG" id="pll:I858_011255"/>
<evidence type="ECO:0000259" key="1">
    <source>
        <dbReference type="SMART" id="SM00966"/>
    </source>
</evidence>
<evidence type="ECO:0000313" key="2">
    <source>
        <dbReference type="EMBL" id="ANU27563.1"/>
    </source>
</evidence>
<sequence length="84" mass="9469">MTVTERRITQIGNSLGLTLPHETLKALNVKKGDRVQIKLVGNQVIIKKVPQMIELPDGIPNDFFTLLEEEMEAHHKALKGLVDR</sequence>
<dbReference type="GO" id="GO:0003677">
    <property type="term" value="F:DNA binding"/>
    <property type="evidence" value="ECO:0007669"/>
    <property type="project" value="InterPro"/>
</dbReference>
<reference evidence="2" key="1">
    <citation type="submission" date="2016-10" db="EMBL/GenBank/DDBJ databases">
        <authorList>
            <person name="See-Too W.S."/>
        </authorList>
    </citation>
    <scope>NUCLEOTIDE SEQUENCE</scope>
    <source>
        <strain evidence="2">L10.15</strain>
    </source>
</reference>
<dbReference type="AlphaFoldDB" id="A0A1B1S305"/>
<proteinExistence type="predicted"/>
<name>A0A1B1S305_9BACL</name>
<evidence type="ECO:0000313" key="3">
    <source>
        <dbReference type="Proteomes" id="UP000053354"/>
    </source>
</evidence>
<dbReference type="SMART" id="SM00966">
    <property type="entry name" value="SpoVT_AbrB"/>
    <property type="match status" value="1"/>
</dbReference>
<gene>
    <name evidence="2" type="ORF">I858_011255</name>
</gene>
<dbReference type="Pfam" id="PF04014">
    <property type="entry name" value="MazE_antitoxin"/>
    <property type="match status" value="1"/>
</dbReference>
<protein>
    <recommendedName>
        <fullName evidence="1">SpoVT-AbrB domain-containing protein</fullName>
    </recommendedName>
</protein>